<comment type="caution">
    <text evidence="1">The sequence shown here is derived from an EMBL/GenBank/DDBJ whole genome shotgun (WGS) entry which is preliminary data.</text>
</comment>
<dbReference type="AlphaFoldDB" id="A0A2M8W4C1"/>
<protein>
    <submittedName>
        <fullName evidence="1">Uncharacterized protein</fullName>
    </submittedName>
</protein>
<accession>A0A2M8W4C1</accession>
<dbReference type="Proteomes" id="UP000228531">
    <property type="component" value="Unassembled WGS sequence"/>
</dbReference>
<dbReference type="EMBL" id="PGTY01000002">
    <property type="protein sequence ID" value="PJI85759.1"/>
    <property type="molecule type" value="Genomic_DNA"/>
</dbReference>
<reference evidence="1 2" key="1">
    <citation type="submission" date="2017-11" db="EMBL/GenBank/DDBJ databases">
        <title>Genomic Encyclopedia of Archaeal and Bacterial Type Strains, Phase II (KMG-II): From Individual Species to Whole Genera.</title>
        <authorList>
            <person name="Goeker M."/>
        </authorList>
    </citation>
    <scope>NUCLEOTIDE SEQUENCE [LARGE SCALE GENOMIC DNA]</scope>
    <source>
        <strain evidence="1 2">DSM 29128</strain>
    </source>
</reference>
<keyword evidence="2" id="KW-1185">Reference proteome</keyword>
<name>A0A2M8W4C1_9RHOB</name>
<proteinExistence type="predicted"/>
<gene>
    <name evidence="1" type="ORF">BC777_2105</name>
</gene>
<evidence type="ECO:0000313" key="2">
    <source>
        <dbReference type="Proteomes" id="UP000228531"/>
    </source>
</evidence>
<sequence>MSTCSGEDVGRFGTGVAIERIGETTQSSLQLKFERQFYKHEMRQWPRTAVTAIVSLLPHALNCKTFALFFGHVSGLNTAYRTEQRRQARIYYEADCTDPLP</sequence>
<evidence type="ECO:0000313" key="1">
    <source>
        <dbReference type="EMBL" id="PJI85759.1"/>
    </source>
</evidence>
<organism evidence="1 2">
    <name type="scientific">Yoonia maricola</name>
    <dbReference type="NCBI Taxonomy" id="420999"/>
    <lineage>
        <taxon>Bacteria</taxon>
        <taxon>Pseudomonadati</taxon>
        <taxon>Pseudomonadota</taxon>
        <taxon>Alphaproteobacteria</taxon>
        <taxon>Rhodobacterales</taxon>
        <taxon>Paracoccaceae</taxon>
        <taxon>Yoonia</taxon>
    </lineage>
</organism>